<gene>
    <name evidence="3" type="ORF">OG469_05695</name>
</gene>
<protein>
    <submittedName>
        <fullName evidence="3">Uncharacterized protein</fullName>
    </submittedName>
</protein>
<accession>A0ABZ1W2L9</accession>
<dbReference type="EMBL" id="CP108482">
    <property type="protein sequence ID" value="WUS55050.1"/>
    <property type="molecule type" value="Genomic_DNA"/>
</dbReference>
<keyword evidence="2" id="KW-0812">Transmembrane</keyword>
<dbReference type="RefSeq" id="WP_329500384.1">
    <property type="nucleotide sequence ID" value="NZ_CP108460.1"/>
</dbReference>
<dbReference type="Proteomes" id="UP001432014">
    <property type="component" value="Chromosome"/>
</dbReference>
<feature type="region of interest" description="Disordered" evidence="1">
    <location>
        <begin position="1"/>
        <end position="21"/>
    </location>
</feature>
<organism evidence="3 4">
    <name type="scientific">Kitasatospora herbaricolor</name>
    <dbReference type="NCBI Taxonomy" id="68217"/>
    <lineage>
        <taxon>Bacteria</taxon>
        <taxon>Bacillati</taxon>
        <taxon>Actinomycetota</taxon>
        <taxon>Actinomycetes</taxon>
        <taxon>Kitasatosporales</taxon>
        <taxon>Streptomycetaceae</taxon>
        <taxon>Kitasatospora</taxon>
    </lineage>
</organism>
<feature type="region of interest" description="Disordered" evidence="1">
    <location>
        <begin position="61"/>
        <end position="83"/>
    </location>
</feature>
<feature type="transmembrane region" description="Helical" evidence="2">
    <location>
        <begin position="40"/>
        <end position="61"/>
    </location>
</feature>
<evidence type="ECO:0000256" key="2">
    <source>
        <dbReference type="SAM" id="Phobius"/>
    </source>
</evidence>
<name>A0ABZ1W2L9_9ACTN</name>
<evidence type="ECO:0000313" key="4">
    <source>
        <dbReference type="Proteomes" id="UP001432014"/>
    </source>
</evidence>
<evidence type="ECO:0000313" key="3">
    <source>
        <dbReference type="EMBL" id="WUS55050.1"/>
    </source>
</evidence>
<proteinExistence type="predicted"/>
<reference evidence="3 4" key="1">
    <citation type="submission" date="2022-10" db="EMBL/GenBank/DDBJ databases">
        <title>The complete genomes of actinobacterial strains from the NBC collection.</title>
        <authorList>
            <person name="Joergensen T.S."/>
            <person name="Alvarez Arevalo M."/>
            <person name="Sterndorff E.B."/>
            <person name="Faurdal D."/>
            <person name="Vuksanovic O."/>
            <person name="Mourched A.-S."/>
            <person name="Charusanti P."/>
            <person name="Shaw S."/>
            <person name="Blin K."/>
            <person name="Weber T."/>
        </authorList>
    </citation>
    <scope>NUCLEOTIDE SEQUENCE [LARGE SCALE GENOMIC DNA]</scope>
    <source>
        <strain evidence="3 4">NBC_01247</strain>
    </source>
</reference>
<keyword evidence="4" id="KW-1185">Reference proteome</keyword>
<evidence type="ECO:0000256" key="1">
    <source>
        <dbReference type="SAM" id="MobiDB-lite"/>
    </source>
</evidence>
<keyword evidence="2" id="KW-0472">Membrane</keyword>
<sequence length="83" mass="8225">MPFAFAAEARQGGRPDRGYASNVVPPARERVSLRTACGRAAIGLLLVAGLVTAAVLGTPALSAPGTGPAAPPGAQLAPARGHR</sequence>
<keyword evidence="2" id="KW-1133">Transmembrane helix</keyword>